<dbReference type="HOGENOM" id="CLU_013382_1_0_9"/>
<feature type="signal peptide" evidence="2">
    <location>
        <begin position="1"/>
        <end position="26"/>
    </location>
</feature>
<dbReference type="eggNOG" id="COG3119">
    <property type="taxonomic scope" value="Bacteria"/>
</dbReference>
<feature type="transmembrane region" description="Helical" evidence="1">
    <location>
        <begin position="561"/>
        <end position="581"/>
    </location>
</feature>
<keyword evidence="1" id="KW-0812">Transmembrane</keyword>
<keyword evidence="1" id="KW-0472">Membrane</keyword>
<evidence type="ECO:0000256" key="2">
    <source>
        <dbReference type="SAM" id="SignalP"/>
    </source>
</evidence>
<feature type="transmembrane region" description="Helical" evidence="1">
    <location>
        <begin position="707"/>
        <end position="728"/>
    </location>
</feature>
<dbReference type="Proteomes" id="UP000000378">
    <property type="component" value="Chromosome"/>
</dbReference>
<dbReference type="OrthoDB" id="3199331at2"/>
<accession>D7CND0</accession>
<feature type="transmembrane region" description="Helical" evidence="1">
    <location>
        <begin position="512"/>
        <end position="529"/>
    </location>
</feature>
<keyword evidence="1" id="KW-1133">Transmembrane helix</keyword>
<keyword evidence="2" id="KW-0732">Signal</keyword>
<feature type="transmembrane region" description="Helical" evidence="1">
    <location>
        <begin position="651"/>
        <end position="669"/>
    </location>
</feature>
<evidence type="ECO:0008006" key="5">
    <source>
        <dbReference type="Google" id="ProtNLM"/>
    </source>
</evidence>
<dbReference type="InterPro" id="IPR017850">
    <property type="entry name" value="Alkaline_phosphatase_core_sf"/>
</dbReference>
<dbReference type="KEGG" id="slp:Slip_1452"/>
<dbReference type="EMBL" id="CP002048">
    <property type="protein sequence ID" value="ADI02215.1"/>
    <property type="molecule type" value="Genomic_DNA"/>
</dbReference>
<feature type="transmembrane region" description="Helical" evidence="1">
    <location>
        <begin position="416"/>
        <end position="434"/>
    </location>
</feature>
<name>D7CND0_SYNLT</name>
<proteinExistence type="predicted"/>
<evidence type="ECO:0000256" key="1">
    <source>
        <dbReference type="SAM" id="Phobius"/>
    </source>
</evidence>
<feature type="transmembrane region" description="Helical" evidence="1">
    <location>
        <begin position="386"/>
        <end position="404"/>
    </location>
</feature>
<reference evidence="4" key="1">
    <citation type="journal article" date="2010" name="Stand. Genomic Sci.">
        <title>Complete genome sequence of Syntrophothermus lipocalidus type strain (TGB-C1T).</title>
        <authorList>
            <consortium name="US DOE Joint Genome Institute (JGI-PGF)"/>
            <person name="Djao O."/>
            <person name="Zhang X."/>
            <person name="Lucas S."/>
            <person name="Lapidus A."/>
            <person name="Glavina Del Rio T."/>
            <person name="Nolan M."/>
            <person name="Tice H."/>
            <person name="Cheng J."/>
            <person name="Han C."/>
            <person name="Tapia R."/>
            <person name="Goodwin L."/>
            <person name="Pitluck S."/>
            <person name="Liolios K."/>
            <person name="Ivanova N."/>
            <person name="Mavromatis K."/>
            <person name="Mikhailova N."/>
            <person name="Ovchinnikova G."/>
            <person name="Pati A."/>
            <person name="Brambilla E."/>
            <person name="Chen A."/>
            <person name="Palaniappan K."/>
            <person name="Land M."/>
            <person name="Hauser L."/>
            <person name="Chang Y."/>
            <person name="Jeffries C."/>
            <person name="Rohde M."/>
            <person name="Sikorski J."/>
            <person name="Spring S."/>
            <person name="Goker M."/>
            <person name="Detter J."/>
            <person name="Woyke T."/>
            <person name="Bristow J."/>
            <person name="Eisen J."/>
            <person name="Markowitz V."/>
            <person name="Hugenholtz P."/>
            <person name="Kyrpides N."/>
            <person name="Klenk H."/>
        </authorList>
    </citation>
    <scope>NUCLEOTIDE SEQUENCE [LARGE SCALE GENOMIC DNA]</scope>
    <source>
        <strain evidence="4">DSM 12680 / TGB-C1</strain>
    </source>
</reference>
<feature type="transmembrane region" description="Helical" evidence="1">
    <location>
        <begin position="470"/>
        <end position="492"/>
    </location>
</feature>
<evidence type="ECO:0000313" key="4">
    <source>
        <dbReference type="Proteomes" id="UP000000378"/>
    </source>
</evidence>
<reference evidence="3 4" key="2">
    <citation type="journal article" date="2010" name="Stand. Genomic Sci.">
        <title>Complete genome sequence of Syntrophothermus lipocalidus type strain (TGB-C1).</title>
        <authorList>
            <person name="Djao O.D."/>
            <person name="Zhang X."/>
            <person name="Lucas S."/>
            <person name="Lapidus A."/>
            <person name="Del Rio T.G."/>
            <person name="Nolan M."/>
            <person name="Tice H."/>
            <person name="Cheng J.F."/>
            <person name="Han C."/>
            <person name="Tapia R."/>
            <person name="Goodwin L."/>
            <person name="Pitluck S."/>
            <person name="Liolios K."/>
            <person name="Ivanova N."/>
            <person name="Mavromatis K."/>
            <person name="Mikhailova N."/>
            <person name="Ovchinnikova G."/>
            <person name="Pati A."/>
            <person name="Brambilla E."/>
            <person name="Chen A."/>
            <person name="Palaniappan K."/>
            <person name="Land M."/>
            <person name="Hauser L."/>
            <person name="Chang Y.J."/>
            <person name="Jeffries C.D."/>
            <person name="Rohde M."/>
            <person name="Sikorski J."/>
            <person name="Spring S."/>
            <person name="Goker M."/>
            <person name="Detter J.C."/>
            <person name="Woyke T."/>
            <person name="Bristow J."/>
            <person name="Eisen J.A."/>
            <person name="Markowitz V."/>
            <person name="Hugenholtz P."/>
            <person name="Kyrpides N.C."/>
            <person name="Klenk H.P."/>
        </authorList>
    </citation>
    <scope>NUCLEOTIDE SEQUENCE [LARGE SCALE GENOMIC DNA]</scope>
    <source>
        <strain evidence="4">DSM 12680 / TGB-C1</strain>
    </source>
</reference>
<feature type="transmembrane region" description="Helical" evidence="1">
    <location>
        <begin position="536"/>
        <end position="555"/>
    </location>
</feature>
<sequence length="734" mass="79732">MKRIIAVAALVCLLVLSLCLTNPAWGKQEEPKVVLILIDRLSFQDIERTSCPNITGLWNRGSAGLMNTRTLGAKDTDDACVTIGAGRMARSGPNELLGFDADEGYRFHQRRAGDLYQGLTGYNPGKHEVLLLNLPEIIAVNQEDSAKTVPGALGESLKQAGLKTCVLGNGDLPGVYRRNGVAVAMDALGLVDFGEVGEKCHVLSGRAPGTWETDYTFLWDRFRYYWDKSDFIVVELSDLTRLEAGEAALPDAFLRERQRLLHEIDSFVGEVSRQVNPLRDLLILVSPSPSQLDKDSKVTLTPLIVYGPGFEKGIIYSATTRRDYLAANLDIAPTILKFLGVKSSYLMEGREIETHAFIGENKLGEVAALFKETAFVNQLRAPLVKGYVGAEIVVLLLMLFVLFFTKQDKYARWVEFLVFALACVPLVLLVAPFIPVRNPVGFVGLTVVLLLAAVGTIFRAAGSSVLNRFLTIALLTVLLLDIDVITGCQLIKSSVLGYDPSSGARYYGIGNEYMGVLIGTTIIAATIAYQKWRNRFWLVGTGAFFALQVFILAAPNLGANAGGTIAALAAFALTVILMSGLRLRARTVLGIGLLVVSLVVLMAALDMQRPPELQSHIGRAANMIISGGWTEAYGIITRKLAMNIKLIRYTIWSRVFLVSLATLAVLLYRPHGVIKSIGEEYPYVLRGLVGVVTGAFVALVFNDSGIVAAATTTIFAASPLSCLTLTYMKGGARK</sequence>
<organism evidence="3 4">
    <name type="scientific">Syntrophothermus lipocalidus (strain DSM 12680 / TGB-C1)</name>
    <dbReference type="NCBI Taxonomy" id="643648"/>
    <lineage>
        <taxon>Bacteria</taxon>
        <taxon>Bacillati</taxon>
        <taxon>Bacillota</taxon>
        <taxon>Clostridia</taxon>
        <taxon>Eubacteriales</taxon>
        <taxon>Syntrophomonadaceae</taxon>
        <taxon>Syntrophothermus</taxon>
    </lineage>
</organism>
<feature type="transmembrane region" description="Helical" evidence="1">
    <location>
        <begin position="681"/>
        <end position="701"/>
    </location>
</feature>
<keyword evidence="4" id="KW-1185">Reference proteome</keyword>
<feature type="chain" id="PRO_5003094340" description="Type I phosphodiesterase/nucleotide pyrophosphatase" evidence="2">
    <location>
        <begin position="27"/>
        <end position="734"/>
    </location>
</feature>
<dbReference type="STRING" id="643648.Slip_1452"/>
<dbReference type="RefSeq" id="WP_013175617.1">
    <property type="nucleotide sequence ID" value="NC_014220.1"/>
</dbReference>
<feature type="transmembrane region" description="Helical" evidence="1">
    <location>
        <begin position="440"/>
        <end position="458"/>
    </location>
</feature>
<protein>
    <recommendedName>
        <fullName evidence="5">Type I phosphodiesterase/nucleotide pyrophosphatase</fullName>
    </recommendedName>
</protein>
<dbReference type="AlphaFoldDB" id="D7CND0"/>
<evidence type="ECO:0000313" key="3">
    <source>
        <dbReference type="EMBL" id="ADI02215.1"/>
    </source>
</evidence>
<feature type="transmembrane region" description="Helical" evidence="1">
    <location>
        <begin position="588"/>
        <end position="605"/>
    </location>
</feature>
<dbReference type="SUPFAM" id="SSF53649">
    <property type="entry name" value="Alkaline phosphatase-like"/>
    <property type="match status" value="1"/>
</dbReference>
<gene>
    <name evidence="3" type="ordered locus">Slip_1452</name>
</gene>
<dbReference type="Gene3D" id="3.40.720.10">
    <property type="entry name" value="Alkaline Phosphatase, subunit A"/>
    <property type="match status" value="1"/>
</dbReference>